<dbReference type="NCBIfam" id="TIGR03346">
    <property type="entry name" value="chaperone_ClpB"/>
    <property type="match status" value="1"/>
</dbReference>
<evidence type="ECO:0000256" key="2">
    <source>
        <dbReference type="ARBA" id="ARBA00008675"/>
    </source>
</evidence>
<dbReference type="SUPFAM" id="SSF52540">
    <property type="entry name" value="P-loop containing nucleoside triphosphate hydrolases"/>
    <property type="match status" value="2"/>
</dbReference>
<gene>
    <name evidence="13" type="primary">clpB</name>
    <name evidence="15" type="ORF">Sphch_2088</name>
</gene>
<evidence type="ECO:0000256" key="8">
    <source>
        <dbReference type="ARBA" id="ARBA00023186"/>
    </source>
</evidence>
<dbReference type="Gene3D" id="1.10.1780.10">
    <property type="entry name" value="Clp, N-terminal domain"/>
    <property type="match status" value="1"/>
</dbReference>
<evidence type="ECO:0000256" key="13">
    <source>
        <dbReference type="RuleBase" id="RU362034"/>
    </source>
</evidence>
<dbReference type="PROSITE" id="PS51903">
    <property type="entry name" value="CLP_R"/>
    <property type="match status" value="1"/>
</dbReference>
<dbReference type="SMART" id="SM01086">
    <property type="entry name" value="ClpB_D2-small"/>
    <property type="match status" value="1"/>
</dbReference>
<evidence type="ECO:0000256" key="4">
    <source>
        <dbReference type="ARBA" id="ARBA00022737"/>
    </source>
</evidence>
<keyword evidence="8 12" id="KW-0143">Chaperone</keyword>
<evidence type="ECO:0000256" key="11">
    <source>
        <dbReference type="PROSITE-ProRule" id="PRU01251"/>
    </source>
</evidence>
<dbReference type="Pfam" id="PF02861">
    <property type="entry name" value="Clp_N"/>
    <property type="match status" value="1"/>
</dbReference>
<dbReference type="PRINTS" id="PR00300">
    <property type="entry name" value="CLPPROTEASEA"/>
</dbReference>
<keyword evidence="6 12" id="KW-0067">ATP-binding</keyword>
<feature type="domain" description="Clp R" evidence="14">
    <location>
        <begin position="4"/>
        <end position="150"/>
    </location>
</feature>
<dbReference type="Pfam" id="PF07724">
    <property type="entry name" value="AAA_2"/>
    <property type="match status" value="1"/>
</dbReference>
<dbReference type="GO" id="GO:0016887">
    <property type="term" value="F:ATP hydrolysis activity"/>
    <property type="evidence" value="ECO:0007669"/>
    <property type="project" value="InterPro"/>
</dbReference>
<dbReference type="FunFam" id="3.40.50.300:FF:000120">
    <property type="entry name" value="ATP-dependent chaperone ClpB"/>
    <property type="match status" value="1"/>
</dbReference>
<dbReference type="InterPro" id="IPR036628">
    <property type="entry name" value="Clp_N_dom_sf"/>
</dbReference>
<evidence type="ECO:0000256" key="12">
    <source>
        <dbReference type="RuleBase" id="RU004432"/>
    </source>
</evidence>
<dbReference type="InterPro" id="IPR017730">
    <property type="entry name" value="Chaperonin_ClpB"/>
</dbReference>
<evidence type="ECO:0000259" key="14">
    <source>
        <dbReference type="PROSITE" id="PS51903"/>
    </source>
</evidence>
<dbReference type="GO" id="GO:0005737">
    <property type="term" value="C:cytoplasm"/>
    <property type="evidence" value="ECO:0007669"/>
    <property type="project" value="UniProtKB-SubCell"/>
</dbReference>
<dbReference type="FunFam" id="3.40.50.300:FF:000025">
    <property type="entry name" value="ATP-dependent Clp protease subunit"/>
    <property type="match status" value="1"/>
</dbReference>
<dbReference type="HOGENOM" id="CLU_005070_4_1_5"/>
<dbReference type="CDD" id="cd00009">
    <property type="entry name" value="AAA"/>
    <property type="match status" value="1"/>
</dbReference>
<keyword evidence="4 11" id="KW-0677">Repeat</keyword>
<evidence type="ECO:0000256" key="5">
    <source>
        <dbReference type="ARBA" id="ARBA00022741"/>
    </source>
</evidence>
<dbReference type="InterPro" id="IPR003959">
    <property type="entry name" value="ATPase_AAA_core"/>
</dbReference>
<keyword evidence="16" id="KW-1185">Reference proteome</keyword>
<dbReference type="PANTHER" id="PTHR11638:SF18">
    <property type="entry name" value="HEAT SHOCK PROTEIN 104"/>
    <property type="match status" value="1"/>
</dbReference>
<dbReference type="Pfam" id="PF10431">
    <property type="entry name" value="ClpB_D2-small"/>
    <property type="match status" value="1"/>
</dbReference>
<dbReference type="InterPro" id="IPR004176">
    <property type="entry name" value="Clp_R_N"/>
</dbReference>
<dbReference type="AlphaFoldDB" id="F6EVW2"/>
<accession>F6EVW2</accession>
<dbReference type="SUPFAM" id="SSF81923">
    <property type="entry name" value="Double Clp-N motif"/>
    <property type="match status" value="1"/>
</dbReference>
<evidence type="ECO:0000256" key="3">
    <source>
        <dbReference type="ARBA" id="ARBA00017574"/>
    </source>
</evidence>
<evidence type="ECO:0000256" key="9">
    <source>
        <dbReference type="ARBA" id="ARBA00025613"/>
    </source>
</evidence>
<comment type="subunit">
    <text evidence="10">Homohexamer. The oligomerization is ATP-dependent.</text>
</comment>
<keyword evidence="7 13" id="KW-0175">Coiled coil</keyword>
<keyword evidence="13" id="KW-0346">Stress response</keyword>
<comment type="similarity">
    <text evidence="2 12">Belongs to the ClpA/ClpB family.</text>
</comment>
<organism evidence="15 16">
    <name type="scientific">Sphingobium chlorophenolicum L-1</name>
    <dbReference type="NCBI Taxonomy" id="690566"/>
    <lineage>
        <taxon>Bacteria</taxon>
        <taxon>Pseudomonadati</taxon>
        <taxon>Pseudomonadota</taxon>
        <taxon>Alphaproteobacteria</taxon>
        <taxon>Sphingomonadales</taxon>
        <taxon>Sphingomonadaceae</taxon>
        <taxon>Sphingobium</taxon>
    </lineage>
</organism>
<comment type="function">
    <text evidence="9">Part of a stress-induced multi-chaperone system, it is involved in the recovery of the cell from heat-induced damage, in cooperation with DnaK, DnaJ and GrpE. Acts before DnaK, in the processing of protein aggregates. Protein binding stimulates the ATPase activity; ATP hydrolysis unfolds the denatured protein aggregates, which probably helps expose new hydrophobic binding sites on the surface of ClpB-bound aggregates, contributing to the solubilization and refolding of denatured protein aggregates by DnaK.</text>
</comment>
<evidence type="ECO:0000313" key="15">
    <source>
        <dbReference type="EMBL" id="AEG49764.1"/>
    </source>
</evidence>
<dbReference type="KEGG" id="sch:Sphch_2088"/>
<evidence type="ECO:0000256" key="10">
    <source>
        <dbReference type="ARBA" id="ARBA00026057"/>
    </source>
</evidence>
<evidence type="ECO:0000256" key="1">
    <source>
        <dbReference type="ARBA" id="ARBA00004496"/>
    </source>
</evidence>
<feature type="coiled-coil region" evidence="13">
    <location>
        <begin position="416"/>
        <end position="496"/>
    </location>
</feature>
<protein>
    <recommendedName>
        <fullName evidence="3 13">Chaperone protein ClpB</fullName>
    </recommendedName>
</protein>
<dbReference type="InterPro" id="IPR027417">
    <property type="entry name" value="P-loop_NTPase"/>
</dbReference>
<dbReference type="InterPro" id="IPR041546">
    <property type="entry name" value="ClpA/ClpB_AAA_lid"/>
</dbReference>
<evidence type="ECO:0000256" key="6">
    <source>
        <dbReference type="ARBA" id="ARBA00022840"/>
    </source>
</evidence>
<dbReference type="GO" id="GO:0005524">
    <property type="term" value="F:ATP binding"/>
    <property type="evidence" value="ECO:0007669"/>
    <property type="project" value="UniProtKB-UniRule"/>
</dbReference>
<proteinExistence type="inferred from homology"/>
<dbReference type="InterPro" id="IPR019489">
    <property type="entry name" value="Clp_ATPase_C"/>
</dbReference>
<sequence>MMNLEKFTDRAKGFLQSAQTVAIRMSHQRIGPEHLLKALLEDQQGMASGLIKAAGGDAGVALRETDAALAKVPAVSGSGAQQTPGLDNDAVRVLDSAEQVAAKAGDSFVTVERLLLALTLATTTAAGKALAAAGVKAEGLNTAINALRGGRTADTAGAEDRYDALKKFARDLTEAARMGKLDPVIGRDEEIRRTIQILARRTKNNPVLIGDPGVGKTAIAEGLALRIANGDVPDTLKDRTLMALDMGSLIAGAKYRGEFEERLKGVLDEVKGAEGQIVLFIDEMHTLIGAGKSEGAMDAGNLLKPALARGELHCIGATTLDEYRKYVEKDPALQRRFQPVFVGEPTVEDTISILRGLKEKYELHHGVRITDGAIVSAATLGNRYITDRFLPDKAIDLMDEAASRLRMEVESKPEEIETLDRRIIQLKIEREALKKETDKASQDRLAALEEDLANLEQQSAELTQRWQAEKDKIAGESRLKEQLDAARVELDQAQRAGDLAKAGELAYGRIPELERKLEEAQNVTQGAMLREEVTPEDIASVVSRWTGIPVDKMMEGEREKLLAMEAELGKRVIGQADAVKAVSTAVRRSRAGLQDPNRPLGSFLFLGPTGVGKTELTKALAGFLFDDDSAMVRIDMSEFMEKHSVARLIGAPPGYVGYEEGGVLTEAVRRRPYQVVLFDEVEKAHGDVFNVLLQVLDDGRLTDGQGRTVDFTNTIIVLTSNLGSQFIASLADDEPVEKVEDQVMDIVRAHFRPEFLNRLDEVILFHRLGASHMAPIVDIQVARIGKLLKDRKVTLDLTDGARAWLGRVGYDPVYGARPLKRAVQRYLQDPLADLILRGEVPDGATVRVDEGDGGLKLGIG</sequence>
<dbReference type="GO" id="GO:0034605">
    <property type="term" value="P:cellular response to heat"/>
    <property type="evidence" value="ECO:0007669"/>
    <property type="project" value="TreeGrafter"/>
</dbReference>
<dbReference type="Gene3D" id="1.10.8.60">
    <property type="match status" value="1"/>
</dbReference>
<comment type="subunit">
    <text evidence="13">Homohexamer; The oligomerization is ATP-dependent.</text>
</comment>
<dbReference type="Gene3D" id="3.40.50.300">
    <property type="entry name" value="P-loop containing nucleotide triphosphate hydrolases"/>
    <property type="match status" value="3"/>
</dbReference>
<dbReference type="InterPro" id="IPR018368">
    <property type="entry name" value="ClpA/B_CS1"/>
</dbReference>
<dbReference type="FunFam" id="3.40.50.300:FF:000010">
    <property type="entry name" value="Chaperone clpB 1, putative"/>
    <property type="match status" value="1"/>
</dbReference>
<keyword evidence="13" id="KW-0963">Cytoplasm</keyword>
<dbReference type="PROSITE" id="PS00870">
    <property type="entry name" value="CLPAB_1"/>
    <property type="match status" value="1"/>
</dbReference>
<dbReference type="InterPro" id="IPR050130">
    <property type="entry name" value="ClpA_ClpB"/>
</dbReference>
<dbReference type="GO" id="GO:0042026">
    <property type="term" value="P:protein refolding"/>
    <property type="evidence" value="ECO:0007669"/>
    <property type="project" value="UniProtKB-UniRule"/>
</dbReference>
<dbReference type="SMART" id="SM00382">
    <property type="entry name" value="AAA"/>
    <property type="match status" value="2"/>
</dbReference>
<comment type="subcellular location">
    <subcellularLocation>
        <location evidence="1 13">Cytoplasm</location>
    </subcellularLocation>
</comment>
<dbReference type="InterPro" id="IPR028299">
    <property type="entry name" value="ClpA/B_CS2"/>
</dbReference>
<dbReference type="Proteomes" id="UP000007150">
    <property type="component" value="Chromosome 1"/>
</dbReference>
<dbReference type="Pfam" id="PF17871">
    <property type="entry name" value="AAA_lid_9"/>
    <property type="match status" value="1"/>
</dbReference>
<evidence type="ECO:0000256" key="7">
    <source>
        <dbReference type="ARBA" id="ARBA00023054"/>
    </source>
</evidence>
<keyword evidence="5 12" id="KW-0547">Nucleotide-binding</keyword>
<dbReference type="PROSITE" id="PS00871">
    <property type="entry name" value="CLPAB_2"/>
    <property type="match status" value="1"/>
</dbReference>
<dbReference type="InterPro" id="IPR003593">
    <property type="entry name" value="AAA+_ATPase"/>
</dbReference>
<reference evidence="15 16" key="1">
    <citation type="submission" date="2011-05" db="EMBL/GenBank/DDBJ databases">
        <title>Complete sequence of chromosome 1 of Sphingobium chlorophenolicum L-1.</title>
        <authorList>
            <consortium name="US DOE Joint Genome Institute"/>
            <person name="Lucas S."/>
            <person name="Han J."/>
            <person name="Lapidus A."/>
            <person name="Cheng J.-F."/>
            <person name="Goodwin L."/>
            <person name="Pitluck S."/>
            <person name="Peters L."/>
            <person name="Daligault H."/>
            <person name="Han C."/>
            <person name="Tapia R."/>
            <person name="Land M."/>
            <person name="Hauser L."/>
            <person name="Kyrpides N."/>
            <person name="Ivanova N."/>
            <person name="Pagani I."/>
            <person name="Turner P."/>
            <person name="Copley S."/>
            <person name="Woyke T."/>
        </authorList>
    </citation>
    <scope>NUCLEOTIDE SEQUENCE [LARGE SCALE GENOMIC DNA]</scope>
    <source>
        <strain evidence="15 16">L-1</strain>
    </source>
</reference>
<dbReference type="InterPro" id="IPR001270">
    <property type="entry name" value="ClpA/B"/>
</dbReference>
<evidence type="ECO:0000313" key="16">
    <source>
        <dbReference type="Proteomes" id="UP000007150"/>
    </source>
</evidence>
<dbReference type="EMBL" id="CP002798">
    <property type="protein sequence ID" value="AEG49764.1"/>
    <property type="molecule type" value="Genomic_DNA"/>
</dbReference>
<dbReference type="STRING" id="690566.Sphch_2088"/>
<dbReference type="CDD" id="cd19499">
    <property type="entry name" value="RecA-like_ClpB_Hsp104-like"/>
    <property type="match status" value="1"/>
</dbReference>
<name>F6EVW2_SPHCR</name>
<dbReference type="PANTHER" id="PTHR11638">
    <property type="entry name" value="ATP-DEPENDENT CLP PROTEASE"/>
    <property type="match status" value="1"/>
</dbReference>
<dbReference type="Pfam" id="PF00004">
    <property type="entry name" value="AAA"/>
    <property type="match status" value="1"/>
</dbReference>